<keyword evidence="2" id="KW-1185">Reference proteome</keyword>
<protein>
    <recommendedName>
        <fullName evidence="3">TetR family transcriptional regulator</fullName>
    </recommendedName>
</protein>
<name>A0A7I7MUT1_9MYCO</name>
<dbReference type="Proteomes" id="UP000467236">
    <property type="component" value="Chromosome"/>
</dbReference>
<organism evidence="1 2">
    <name type="scientific">Mycobacterium shinjukuense</name>
    <dbReference type="NCBI Taxonomy" id="398694"/>
    <lineage>
        <taxon>Bacteria</taxon>
        <taxon>Bacillati</taxon>
        <taxon>Actinomycetota</taxon>
        <taxon>Actinomycetes</taxon>
        <taxon>Mycobacteriales</taxon>
        <taxon>Mycobacteriaceae</taxon>
        <taxon>Mycobacterium</taxon>
    </lineage>
</organism>
<dbReference type="AlphaFoldDB" id="A0A7I7MUT1"/>
<dbReference type="InterPro" id="IPR036271">
    <property type="entry name" value="Tet_transcr_reg_TetR-rel_C_sf"/>
</dbReference>
<evidence type="ECO:0000313" key="2">
    <source>
        <dbReference type="Proteomes" id="UP000467236"/>
    </source>
</evidence>
<gene>
    <name evidence="1" type="ORF">MSHI_36260</name>
</gene>
<evidence type="ECO:0000313" key="1">
    <source>
        <dbReference type="EMBL" id="BBX75720.1"/>
    </source>
</evidence>
<evidence type="ECO:0008006" key="3">
    <source>
        <dbReference type="Google" id="ProtNLM"/>
    </source>
</evidence>
<reference evidence="1 2" key="1">
    <citation type="journal article" date="2019" name="Emerg. Microbes Infect.">
        <title>Comprehensive subspecies identification of 175 nontuberculous mycobacteria species based on 7547 genomic profiles.</title>
        <authorList>
            <person name="Matsumoto Y."/>
            <person name="Kinjo T."/>
            <person name="Motooka D."/>
            <person name="Nabeya D."/>
            <person name="Jung N."/>
            <person name="Uechi K."/>
            <person name="Horii T."/>
            <person name="Iida T."/>
            <person name="Fujita J."/>
            <person name="Nakamura S."/>
        </authorList>
    </citation>
    <scope>NUCLEOTIDE SEQUENCE [LARGE SCALE GENOMIC DNA]</scope>
    <source>
        <strain evidence="1 2">JCM 14233</strain>
    </source>
</reference>
<proteinExistence type="predicted"/>
<dbReference type="KEGG" id="mshj:MSHI_36260"/>
<accession>A0A7I7MUT1</accession>
<sequence>MRAIRAQSSAQAWRGAAHFPGSKVLRDVVAEIVEDALVRGDLSAGADAAAAVDAICALTRGLSERVASLPPEAYEATLGSAQRLIRGTLLTRRGHAATERR</sequence>
<dbReference type="EMBL" id="AP022575">
    <property type="protein sequence ID" value="BBX75720.1"/>
    <property type="molecule type" value="Genomic_DNA"/>
</dbReference>
<dbReference type="SUPFAM" id="SSF48498">
    <property type="entry name" value="Tetracyclin repressor-like, C-terminal domain"/>
    <property type="match status" value="1"/>
</dbReference>